<dbReference type="PANTHER" id="PTHR32309">
    <property type="entry name" value="TYROSINE-PROTEIN KINASE"/>
    <property type="match status" value="1"/>
</dbReference>
<accession>A0A1E3H6J5</accession>
<keyword evidence="3" id="KW-1133">Transmembrane helix</keyword>
<keyword evidence="1" id="KW-0175">Coiled coil</keyword>
<dbReference type="AlphaFoldDB" id="A0A1E3H6J5"/>
<reference evidence="4 5" key="1">
    <citation type="submission" date="2016-07" db="EMBL/GenBank/DDBJ databases">
        <title>Draft Genome Sequence of Methylobrevis pamukkalensis PK2.</title>
        <authorList>
            <person name="Vasilenko O.V."/>
            <person name="Doronina N.V."/>
            <person name="Shmareva M.N."/>
            <person name="Tarlachkov S.V."/>
            <person name="Mustakhimov I."/>
            <person name="Trotsenko Y.A."/>
        </authorList>
    </citation>
    <scope>NUCLEOTIDE SEQUENCE [LARGE SCALE GENOMIC DNA]</scope>
    <source>
        <strain evidence="4 5">PK2</strain>
    </source>
</reference>
<feature type="coiled-coil region" evidence="1">
    <location>
        <begin position="315"/>
        <end position="342"/>
    </location>
</feature>
<feature type="transmembrane region" description="Helical" evidence="3">
    <location>
        <begin position="409"/>
        <end position="431"/>
    </location>
</feature>
<dbReference type="PANTHER" id="PTHR32309:SF13">
    <property type="entry name" value="FERRIC ENTEROBACTIN TRANSPORT PROTEIN FEPE"/>
    <property type="match status" value="1"/>
</dbReference>
<feature type="coiled-coil region" evidence="1">
    <location>
        <begin position="236"/>
        <end position="270"/>
    </location>
</feature>
<dbReference type="InterPro" id="IPR050445">
    <property type="entry name" value="Bact_polysacc_biosynth/exp"/>
</dbReference>
<evidence type="ECO:0000256" key="3">
    <source>
        <dbReference type="SAM" id="Phobius"/>
    </source>
</evidence>
<dbReference type="GO" id="GO:0005886">
    <property type="term" value="C:plasma membrane"/>
    <property type="evidence" value="ECO:0007669"/>
    <property type="project" value="TreeGrafter"/>
</dbReference>
<comment type="caution">
    <text evidence="4">The sequence shown here is derived from an EMBL/GenBank/DDBJ whole genome shotgun (WGS) entry which is preliminary data.</text>
</comment>
<feature type="compositionally biased region" description="Pro residues" evidence="2">
    <location>
        <begin position="54"/>
        <end position="67"/>
    </location>
</feature>
<proteinExistence type="predicted"/>
<dbReference type="RefSeq" id="WP_069305802.1">
    <property type="nucleotide sequence ID" value="NZ_MCRJ01000010.1"/>
</dbReference>
<evidence type="ECO:0000313" key="5">
    <source>
        <dbReference type="Proteomes" id="UP000094622"/>
    </source>
</evidence>
<dbReference type="OrthoDB" id="7800844at2"/>
<evidence type="ECO:0000256" key="2">
    <source>
        <dbReference type="SAM" id="MobiDB-lite"/>
    </source>
</evidence>
<evidence type="ECO:0000313" key="4">
    <source>
        <dbReference type="EMBL" id="ODN71942.1"/>
    </source>
</evidence>
<dbReference type="EMBL" id="MCRJ01000010">
    <property type="protein sequence ID" value="ODN71942.1"/>
    <property type="molecule type" value="Genomic_DNA"/>
</dbReference>
<keyword evidence="3" id="KW-0472">Membrane</keyword>
<feature type="region of interest" description="Disordered" evidence="2">
    <location>
        <begin position="33"/>
        <end position="74"/>
    </location>
</feature>
<dbReference type="GO" id="GO:0004713">
    <property type="term" value="F:protein tyrosine kinase activity"/>
    <property type="evidence" value="ECO:0007669"/>
    <property type="project" value="TreeGrafter"/>
</dbReference>
<protein>
    <submittedName>
        <fullName evidence="4">Chromosome partition protein Smc</fullName>
    </submittedName>
</protein>
<organism evidence="4 5">
    <name type="scientific">Methylobrevis pamukkalensis</name>
    <dbReference type="NCBI Taxonomy" id="1439726"/>
    <lineage>
        <taxon>Bacteria</taxon>
        <taxon>Pseudomonadati</taxon>
        <taxon>Pseudomonadota</taxon>
        <taxon>Alphaproteobacteria</taxon>
        <taxon>Hyphomicrobiales</taxon>
        <taxon>Pleomorphomonadaceae</taxon>
        <taxon>Methylobrevis</taxon>
    </lineage>
</organism>
<name>A0A1E3H6J5_9HYPH</name>
<gene>
    <name evidence="4" type="primary">smc_1</name>
    <name evidence="4" type="ORF">A6302_00674</name>
</gene>
<dbReference type="Proteomes" id="UP000094622">
    <property type="component" value="Unassembled WGS sequence"/>
</dbReference>
<evidence type="ECO:0000256" key="1">
    <source>
        <dbReference type="SAM" id="Coils"/>
    </source>
</evidence>
<keyword evidence="5" id="KW-1185">Reference proteome</keyword>
<feature type="transmembrane region" description="Helical" evidence="3">
    <location>
        <begin position="80"/>
        <end position="102"/>
    </location>
</feature>
<keyword evidence="3" id="KW-0812">Transmembrane</keyword>
<sequence>MSAKAVVPATEPGPSKELSTVVAKVPAAELPVDAPAQVPAKRAKSSPPAEVVPGGPPGPAMPLPPPRANRRGKKRRGFSGAMLSFLIVVVLPTLIMGSYYAFFASPQYMSEFRYSVRPADLASASAAGNSVETAIMSDSYIVADYVLSRDLLDELERRLGLREIYSRPEIDMFSRFDASGSTEDFVRYWNGRISANYDLMTGITTVEVTAFTPQDAHRIAQEVKLLCENIVNAISDQARKGQLEFAQNELDRAEQRLKDVQNKEQTFRVETRSTDASATAASQLALIASLRTQLTQMRAEYESSKTTLDESSPTMRVRRNSIAALQNEIDSLEGQIDVSQSREGAPRAAGAATLNVYETIQLEREIAEKLYASALQAFEQSRMLAAANLIYLATYVHPSLSQTPTYPRLFIDTFIVLLCCIGIWVILSLIFHSIRDHA</sequence>